<dbReference type="RefSeq" id="WP_338278825.1">
    <property type="nucleotide sequence ID" value="NZ_BTTX01000004.1"/>
</dbReference>
<gene>
    <name evidence="3" type="ORF">ASNO1_42490</name>
</gene>
<evidence type="ECO:0000256" key="1">
    <source>
        <dbReference type="SAM" id="Phobius"/>
    </source>
</evidence>
<keyword evidence="4" id="KW-1185">Reference proteome</keyword>
<keyword evidence="1" id="KW-0472">Membrane</keyword>
<evidence type="ECO:0000259" key="2">
    <source>
        <dbReference type="Pfam" id="PF25973"/>
    </source>
</evidence>
<evidence type="ECO:0000313" key="4">
    <source>
        <dbReference type="Proteomes" id="UP001342631"/>
    </source>
</evidence>
<dbReference type="Gene3D" id="2.40.50.100">
    <property type="match status" value="1"/>
</dbReference>
<feature type="transmembrane region" description="Helical" evidence="1">
    <location>
        <begin position="39"/>
        <end position="60"/>
    </location>
</feature>
<keyword evidence="1" id="KW-1133">Transmembrane helix</keyword>
<reference evidence="3 4" key="1">
    <citation type="journal article" date="2024" name="Arch. Microbiol.">
        <title>Corallococcus caeni sp. nov., a novel myxobacterium isolated from activated sludge.</title>
        <authorList>
            <person name="Tomita S."/>
            <person name="Nakai R."/>
            <person name="Kuroda K."/>
            <person name="Kurashita H."/>
            <person name="Hatamoto M."/>
            <person name="Yamaguchi T."/>
            <person name="Narihiro T."/>
        </authorList>
    </citation>
    <scope>NUCLEOTIDE SEQUENCE [LARGE SCALE GENOMIC DNA]</scope>
    <source>
        <strain evidence="3 4">NO1</strain>
    </source>
</reference>
<dbReference type="InterPro" id="IPR058647">
    <property type="entry name" value="BSH_CzcB-like"/>
</dbReference>
<dbReference type="PANTHER" id="PTHR30386">
    <property type="entry name" value="MEMBRANE FUSION SUBUNIT OF EMRAB-TOLC MULTIDRUG EFFLUX PUMP"/>
    <property type="match status" value="1"/>
</dbReference>
<protein>
    <recommendedName>
        <fullName evidence="2">CzcB-like barrel-sandwich hybrid domain-containing protein</fullName>
    </recommendedName>
</protein>
<comment type="caution">
    <text evidence="3">The sequence shown here is derived from an EMBL/GenBank/DDBJ whole genome shotgun (WGS) entry which is preliminary data.</text>
</comment>
<feature type="domain" description="CzcB-like barrel-sandwich hybrid" evidence="2">
    <location>
        <begin position="75"/>
        <end position="187"/>
    </location>
</feature>
<name>A0ABQ6QWD6_9BACT</name>
<dbReference type="Pfam" id="PF25973">
    <property type="entry name" value="BSH_CzcB"/>
    <property type="match status" value="1"/>
</dbReference>
<dbReference type="Proteomes" id="UP001342631">
    <property type="component" value="Unassembled WGS sequence"/>
</dbReference>
<accession>A0ABQ6QWD6</accession>
<evidence type="ECO:0000313" key="3">
    <source>
        <dbReference type="EMBL" id="GMU07996.1"/>
    </source>
</evidence>
<dbReference type="InterPro" id="IPR050739">
    <property type="entry name" value="MFP"/>
</dbReference>
<proteinExistence type="predicted"/>
<organism evidence="3 4">
    <name type="scientific">Corallococcus caeni</name>
    <dbReference type="NCBI Taxonomy" id="3082388"/>
    <lineage>
        <taxon>Bacteria</taxon>
        <taxon>Pseudomonadati</taxon>
        <taxon>Myxococcota</taxon>
        <taxon>Myxococcia</taxon>
        <taxon>Myxococcales</taxon>
        <taxon>Cystobacterineae</taxon>
        <taxon>Myxococcaceae</taxon>
        <taxon>Corallococcus</taxon>
    </lineage>
</organism>
<keyword evidence="1" id="KW-0812">Transmembrane</keyword>
<sequence>MSEKATPLIYRKEAIDHHTGVQEEGDVLYLSPAWTRWCYWVLLGAVATGLLFCIVGRVGVYATGTAIVRFEDKVELTSHWAGVVSSVSVTAGQHVKAGEALVTFSSAEESAALDRLQQEQELALVRYLRDPLDASTRQSFTALRTELELAEARLATRSLRAPRAGVVTDVRVQPGQYLSTGVSVLTIIPATATPSVVALLPGSWRPQLTVGSPLRMELDGFRHEYQDVFIDSVGDQIIGPTEARRLLGAELSDSFEVEGPIVLVRASLRDSGFFSDGRRFNYFDGMPARAEVRVRSESILLMLIPGLKELLPHAVSP</sequence>
<dbReference type="EMBL" id="BTTX01000004">
    <property type="protein sequence ID" value="GMU07996.1"/>
    <property type="molecule type" value="Genomic_DNA"/>
</dbReference>
<dbReference type="SUPFAM" id="SSF111369">
    <property type="entry name" value="HlyD-like secretion proteins"/>
    <property type="match status" value="1"/>
</dbReference>